<evidence type="ECO:0000313" key="3">
    <source>
        <dbReference type="Proteomes" id="UP000828390"/>
    </source>
</evidence>
<feature type="compositionally biased region" description="Low complexity" evidence="1">
    <location>
        <begin position="307"/>
        <end position="334"/>
    </location>
</feature>
<evidence type="ECO:0000313" key="2">
    <source>
        <dbReference type="EMBL" id="KAH3718032.1"/>
    </source>
</evidence>
<dbReference type="EMBL" id="JAIWYP010000013">
    <property type="protein sequence ID" value="KAH3718032.1"/>
    <property type="molecule type" value="Genomic_DNA"/>
</dbReference>
<comment type="caution">
    <text evidence="2">The sequence shown here is derived from an EMBL/GenBank/DDBJ whole genome shotgun (WGS) entry which is preliminary data.</text>
</comment>
<accession>A0A9D4C5Y2</accession>
<sequence>MFVVMKVTLLKEILHFLGHWPLTCVSPSVFRRKKLVIRLANAGGLAGWRAGGLAGWLAGWRAGGRNKLTQKPMLKYSNNSIKPVQLFNHAELVSVRSNAEAAHNAYSSLSNASANSTMPTPFRSTMKPPPSPQQLLKVATGTNISSTSSGNAAPKSATTKGHSNPYARPLSAKDIASDLQSQQQKIKKTNSVSQMQSGPNAMFNIGPDGTPVFGYPMNAFMRPQSALRKETPAQTSVAKSTTTKKTSEETTASKTGATKSTATASPRKEIPPTKLERETDLSLNGQSNNKENSGLKNQFGPASKVIPASSSSQLLNQSVNSPSSSPVKVSAASQTQNSTLANNVDSSLSSIPLTQEVGSENSSKAVAYAKPVSSLPRPGSAVKSVTPDSQMPVRNLNYTPTKPYHEVANPKPVISATTKTQQTSETIITVKAEPPKGVTYMAPSVINKPIKANKAALSKSSGSNGSKLSSESSSSGTMYYSKKSKADIMIHEQRPPAIGAPSKPLRGAEKGSATNFTSGSELDEAADDESEIPSG</sequence>
<reference evidence="2" key="1">
    <citation type="journal article" date="2019" name="bioRxiv">
        <title>The Genome of the Zebra Mussel, Dreissena polymorpha: A Resource for Invasive Species Research.</title>
        <authorList>
            <person name="McCartney M.A."/>
            <person name="Auch B."/>
            <person name="Kono T."/>
            <person name="Mallez S."/>
            <person name="Zhang Y."/>
            <person name="Obille A."/>
            <person name="Becker A."/>
            <person name="Abrahante J.E."/>
            <person name="Garbe J."/>
            <person name="Badalamenti J.P."/>
            <person name="Herman A."/>
            <person name="Mangelson H."/>
            <person name="Liachko I."/>
            <person name="Sullivan S."/>
            <person name="Sone E.D."/>
            <person name="Koren S."/>
            <person name="Silverstein K.A.T."/>
            <person name="Beckman K.B."/>
            <person name="Gohl D.M."/>
        </authorList>
    </citation>
    <scope>NUCLEOTIDE SEQUENCE</scope>
    <source>
        <strain evidence="2">Duluth1</strain>
        <tissue evidence="2">Whole animal</tissue>
    </source>
</reference>
<keyword evidence="3" id="KW-1185">Reference proteome</keyword>
<name>A0A9D4C5Y2_DREPO</name>
<proteinExistence type="predicted"/>
<reference evidence="2" key="2">
    <citation type="submission" date="2020-11" db="EMBL/GenBank/DDBJ databases">
        <authorList>
            <person name="McCartney M.A."/>
            <person name="Auch B."/>
            <person name="Kono T."/>
            <person name="Mallez S."/>
            <person name="Becker A."/>
            <person name="Gohl D.M."/>
            <person name="Silverstein K.A.T."/>
            <person name="Koren S."/>
            <person name="Bechman K.B."/>
            <person name="Herman A."/>
            <person name="Abrahante J.E."/>
            <person name="Garbe J."/>
        </authorList>
    </citation>
    <scope>NUCLEOTIDE SEQUENCE</scope>
    <source>
        <strain evidence="2">Duluth1</strain>
        <tissue evidence="2">Whole animal</tissue>
    </source>
</reference>
<feature type="region of interest" description="Disordered" evidence="1">
    <location>
        <begin position="225"/>
        <end position="344"/>
    </location>
</feature>
<feature type="region of interest" description="Disordered" evidence="1">
    <location>
        <begin position="454"/>
        <end position="535"/>
    </location>
</feature>
<feature type="compositionally biased region" description="Polar residues" evidence="1">
    <location>
        <begin position="178"/>
        <end position="199"/>
    </location>
</feature>
<feature type="compositionally biased region" description="Polar residues" evidence="1">
    <location>
        <begin position="281"/>
        <end position="296"/>
    </location>
</feature>
<feature type="compositionally biased region" description="Basic and acidic residues" evidence="1">
    <location>
        <begin position="266"/>
        <end position="280"/>
    </location>
</feature>
<feature type="region of interest" description="Disordered" evidence="1">
    <location>
        <begin position="109"/>
        <end position="205"/>
    </location>
</feature>
<evidence type="ECO:0000256" key="1">
    <source>
        <dbReference type="SAM" id="MobiDB-lite"/>
    </source>
</evidence>
<feature type="compositionally biased region" description="Basic and acidic residues" evidence="1">
    <location>
        <begin position="484"/>
        <end position="494"/>
    </location>
</feature>
<dbReference type="AlphaFoldDB" id="A0A9D4C5Y2"/>
<protein>
    <submittedName>
        <fullName evidence="2">Uncharacterized protein</fullName>
    </submittedName>
</protein>
<feature type="region of interest" description="Disordered" evidence="1">
    <location>
        <begin position="373"/>
        <end position="394"/>
    </location>
</feature>
<dbReference type="Proteomes" id="UP000828390">
    <property type="component" value="Unassembled WGS sequence"/>
</dbReference>
<feature type="compositionally biased region" description="Low complexity" evidence="1">
    <location>
        <begin position="238"/>
        <end position="265"/>
    </location>
</feature>
<feature type="compositionally biased region" description="Polar residues" evidence="1">
    <location>
        <begin position="335"/>
        <end position="344"/>
    </location>
</feature>
<feature type="compositionally biased region" description="Acidic residues" evidence="1">
    <location>
        <begin position="521"/>
        <end position="535"/>
    </location>
</feature>
<feature type="compositionally biased region" description="Low complexity" evidence="1">
    <location>
        <begin position="139"/>
        <end position="153"/>
    </location>
</feature>
<gene>
    <name evidence="2" type="ORF">DPMN_060830</name>
</gene>
<feature type="compositionally biased region" description="Low complexity" evidence="1">
    <location>
        <begin position="454"/>
        <end position="481"/>
    </location>
</feature>
<organism evidence="2 3">
    <name type="scientific">Dreissena polymorpha</name>
    <name type="common">Zebra mussel</name>
    <name type="synonym">Mytilus polymorpha</name>
    <dbReference type="NCBI Taxonomy" id="45954"/>
    <lineage>
        <taxon>Eukaryota</taxon>
        <taxon>Metazoa</taxon>
        <taxon>Spiralia</taxon>
        <taxon>Lophotrochozoa</taxon>
        <taxon>Mollusca</taxon>
        <taxon>Bivalvia</taxon>
        <taxon>Autobranchia</taxon>
        <taxon>Heteroconchia</taxon>
        <taxon>Euheterodonta</taxon>
        <taxon>Imparidentia</taxon>
        <taxon>Neoheterodontei</taxon>
        <taxon>Myida</taxon>
        <taxon>Dreissenoidea</taxon>
        <taxon>Dreissenidae</taxon>
        <taxon>Dreissena</taxon>
    </lineage>
</organism>